<sequence>MNKYKDVFSGTIKDILHIVEENKHVLQHETNSAAGSKLFEVVCQNEVKFKKVDGRKQLEV</sequence>
<organism evidence="1 2">
    <name type="scientific">Rhamnusium bicolor</name>
    <dbReference type="NCBI Taxonomy" id="1586634"/>
    <lineage>
        <taxon>Eukaryota</taxon>
        <taxon>Metazoa</taxon>
        <taxon>Ecdysozoa</taxon>
        <taxon>Arthropoda</taxon>
        <taxon>Hexapoda</taxon>
        <taxon>Insecta</taxon>
        <taxon>Pterygota</taxon>
        <taxon>Neoptera</taxon>
        <taxon>Endopterygota</taxon>
        <taxon>Coleoptera</taxon>
        <taxon>Polyphaga</taxon>
        <taxon>Cucujiformia</taxon>
        <taxon>Chrysomeloidea</taxon>
        <taxon>Cerambycidae</taxon>
        <taxon>Lepturinae</taxon>
        <taxon>Rhagiini</taxon>
        <taxon>Rhamnusium</taxon>
    </lineage>
</organism>
<comment type="caution">
    <text evidence="1">The sequence shown here is derived from an EMBL/GenBank/DDBJ whole genome shotgun (WGS) entry which is preliminary data.</text>
</comment>
<keyword evidence="2" id="KW-1185">Reference proteome</keyword>
<dbReference type="Proteomes" id="UP001162156">
    <property type="component" value="Unassembled WGS sequence"/>
</dbReference>
<dbReference type="AlphaFoldDB" id="A0AAV8Z9K1"/>
<dbReference type="EMBL" id="JANEYF010001674">
    <property type="protein sequence ID" value="KAJ8959781.1"/>
    <property type="molecule type" value="Genomic_DNA"/>
</dbReference>
<gene>
    <name evidence="1" type="ORF">NQ314_006211</name>
</gene>
<evidence type="ECO:0000313" key="2">
    <source>
        <dbReference type="Proteomes" id="UP001162156"/>
    </source>
</evidence>
<protein>
    <submittedName>
        <fullName evidence="1">Uncharacterized protein</fullName>
    </submittedName>
</protein>
<reference evidence="1" key="1">
    <citation type="journal article" date="2023" name="Insect Mol. Biol.">
        <title>Genome sequencing provides insights into the evolution of gene families encoding plant cell wall-degrading enzymes in longhorned beetles.</title>
        <authorList>
            <person name="Shin N.R."/>
            <person name="Okamura Y."/>
            <person name="Kirsch R."/>
            <person name="Pauchet Y."/>
        </authorList>
    </citation>
    <scope>NUCLEOTIDE SEQUENCE</scope>
    <source>
        <strain evidence="1">RBIC_L_NR</strain>
    </source>
</reference>
<evidence type="ECO:0000313" key="1">
    <source>
        <dbReference type="EMBL" id="KAJ8959781.1"/>
    </source>
</evidence>
<accession>A0AAV8Z9K1</accession>
<name>A0AAV8Z9K1_9CUCU</name>
<proteinExistence type="predicted"/>